<keyword evidence="1" id="KW-0489">Methyltransferase</keyword>
<evidence type="ECO:0000313" key="1">
    <source>
        <dbReference type="EMBL" id="GAA4390739.1"/>
    </source>
</evidence>
<organism evidence="1 2">
    <name type="scientific">Brevibacterium pityocampae</name>
    <dbReference type="NCBI Taxonomy" id="506594"/>
    <lineage>
        <taxon>Bacteria</taxon>
        <taxon>Bacillati</taxon>
        <taxon>Actinomycetota</taxon>
        <taxon>Actinomycetes</taxon>
        <taxon>Micrococcales</taxon>
        <taxon>Brevibacteriaceae</taxon>
        <taxon>Brevibacterium</taxon>
    </lineage>
</organism>
<dbReference type="Proteomes" id="UP001500642">
    <property type="component" value="Unassembled WGS sequence"/>
</dbReference>
<name>A0ABP8JH80_9MICO</name>
<dbReference type="Gene3D" id="3.40.50.150">
    <property type="entry name" value="Vaccinia Virus protein VP39"/>
    <property type="match status" value="1"/>
</dbReference>
<keyword evidence="1" id="KW-0808">Transferase</keyword>
<sequence length="293" mass="31262">MTAADHDWLDLRAPFDDAAREHSLALLDQAVEALAGTAEAEPLTVIDIGAGTGNSARWFDRALRPRLPGRELRWILLDADAASLRVASRSMPDATTATAPITELPAIAAEHLPGATAAHESDGAAAEHAPGPPAPARLLITCSAVLDVLAPADVEAVVDTLTRFSGLGLFLLSITEHWPLDPPDRRDALIEHAFSEHQAREGRLGDAGGAVLAAAARRAGARVMTGDSPWDLQGPRDREFLTRFLSERIDAVIEEDPELRPIAAAWLADRLEQAGTDLRVAVEHLDVLVDARG</sequence>
<gene>
    <name evidence="1" type="ORF">GCM10023167_17510</name>
</gene>
<comment type="caution">
    <text evidence="1">The sequence shown here is derived from an EMBL/GenBank/DDBJ whole genome shotgun (WGS) entry which is preliminary data.</text>
</comment>
<accession>A0ABP8JH80</accession>
<dbReference type="GO" id="GO:0032259">
    <property type="term" value="P:methylation"/>
    <property type="evidence" value="ECO:0007669"/>
    <property type="project" value="UniProtKB-KW"/>
</dbReference>
<dbReference type="RefSeq" id="WP_247618537.1">
    <property type="nucleotide sequence ID" value="NZ_BAABGL010000011.1"/>
</dbReference>
<dbReference type="SUPFAM" id="SSF53335">
    <property type="entry name" value="S-adenosyl-L-methionine-dependent methyltransferases"/>
    <property type="match status" value="1"/>
</dbReference>
<dbReference type="EMBL" id="BAABGL010000011">
    <property type="protein sequence ID" value="GAA4390739.1"/>
    <property type="molecule type" value="Genomic_DNA"/>
</dbReference>
<evidence type="ECO:0000313" key="2">
    <source>
        <dbReference type="Proteomes" id="UP001500642"/>
    </source>
</evidence>
<keyword evidence="2" id="KW-1185">Reference proteome</keyword>
<dbReference type="InterPro" id="IPR029063">
    <property type="entry name" value="SAM-dependent_MTases_sf"/>
</dbReference>
<protein>
    <submittedName>
        <fullName evidence="1">Trans-aconitate methyltransferase</fullName>
    </submittedName>
</protein>
<proteinExistence type="predicted"/>
<reference evidence="2" key="1">
    <citation type="journal article" date="2019" name="Int. J. Syst. Evol. Microbiol.">
        <title>The Global Catalogue of Microorganisms (GCM) 10K type strain sequencing project: providing services to taxonomists for standard genome sequencing and annotation.</title>
        <authorList>
            <consortium name="The Broad Institute Genomics Platform"/>
            <consortium name="The Broad Institute Genome Sequencing Center for Infectious Disease"/>
            <person name="Wu L."/>
            <person name="Ma J."/>
        </authorList>
    </citation>
    <scope>NUCLEOTIDE SEQUENCE [LARGE SCALE GENOMIC DNA]</scope>
    <source>
        <strain evidence="2">JCM 17808</strain>
    </source>
</reference>
<dbReference type="GO" id="GO:0008168">
    <property type="term" value="F:methyltransferase activity"/>
    <property type="evidence" value="ECO:0007669"/>
    <property type="project" value="UniProtKB-KW"/>
</dbReference>